<name>A0A151QUU4_CAJCA</name>
<feature type="region of interest" description="Disordered" evidence="1">
    <location>
        <begin position="1"/>
        <end position="25"/>
    </location>
</feature>
<protein>
    <submittedName>
        <fullName evidence="2">Uncharacterized protein</fullName>
    </submittedName>
</protein>
<evidence type="ECO:0000313" key="2">
    <source>
        <dbReference type="EMBL" id="KYP34111.1"/>
    </source>
</evidence>
<accession>A0A151QUU4</accession>
<sequence length="60" mass="7054">ILKGRSKLTHIEGESPTPNDPKFQARDNEDSFIMAWIWNFILYEVKRLEEQSCLMEEAPT</sequence>
<reference evidence="2" key="1">
    <citation type="journal article" date="2012" name="Nat. Biotechnol.">
        <title>Draft genome sequence of pigeonpea (Cajanus cajan), an orphan legume crop of resource-poor farmers.</title>
        <authorList>
            <person name="Varshney R.K."/>
            <person name="Chen W."/>
            <person name="Li Y."/>
            <person name="Bharti A.K."/>
            <person name="Saxena R.K."/>
            <person name="Schlueter J.A."/>
            <person name="Donoghue M.T."/>
            <person name="Azam S."/>
            <person name="Fan G."/>
            <person name="Whaley A.M."/>
            <person name="Farmer A.D."/>
            <person name="Sheridan J."/>
            <person name="Iwata A."/>
            <person name="Tuteja R."/>
            <person name="Penmetsa R.V."/>
            <person name="Wu W."/>
            <person name="Upadhyaya H.D."/>
            <person name="Yang S.P."/>
            <person name="Shah T."/>
            <person name="Saxena K.B."/>
            <person name="Michael T."/>
            <person name="McCombie W.R."/>
            <person name="Yang B."/>
            <person name="Zhang G."/>
            <person name="Yang H."/>
            <person name="Wang J."/>
            <person name="Spillane C."/>
            <person name="Cook D.R."/>
            <person name="May G.D."/>
            <person name="Xu X."/>
            <person name="Jackson S.A."/>
        </authorList>
    </citation>
    <scope>NUCLEOTIDE SEQUENCE [LARGE SCALE GENOMIC DNA]</scope>
</reference>
<organism evidence="2 3">
    <name type="scientific">Cajanus cajan</name>
    <name type="common">Pigeon pea</name>
    <name type="synonym">Cajanus indicus</name>
    <dbReference type="NCBI Taxonomy" id="3821"/>
    <lineage>
        <taxon>Eukaryota</taxon>
        <taxon>Viridiplantae</taxon>
        <taxon>Streptophyta</taxon>
        <taxon>Embryophyta</taxon>
        <taxon>Tracheophyta</taxon>
        <taxon>Spermatophyta</taxon>
        <taxon>Magnoliopsida</taxon>
        <taxon>eudicotyledons</taxon>
        <taxon>Gunneridae</taxon>
        <taxon>Pentapetalae</taxon>
        <taxon>rosids</taxon>
        <taxon>fabids</taxon>
        <taxon>Fabales</taxon>
        <taxon>Fabaceae</taxon>
        <taxon>Papilionoideae</taxon>
        <taxon>50 kb inversion clade</taxon>
        <taxon>NPAAA clade</taxon>
        <taxon>indigoferoid/millettioid clade</taxon>
        <taxon>Phaseoleae</taxon>
        <taxon>Cajanus</taxon>
    </lineage>
</organism>
<gene>
    <name evidence="2" type="ORF">KK1_044976</name>
</gene>
<evidence type="ECO:0000313" key="3">
    <source>
        <dbReference type="Proteomes" id="UP000075243"/>
    </source>
</evidence>
<dbReference type="AlphaFoldDB" id="A0A151QUU4"/>
<dbReference type="EMBL" id="KQ484682">
    <property type="protein sequence ID" value="KYP34111.1"/>
    <property type="molecule type" value="Genomic_DNA"/>
</dbReference>
<feature type="non-terminal residue" evidence="2">
    <location>
        <position position="1"/>
    </location>
</feature>
<keyword evidence="3" id="KW-1185">Reference proteome</keyword>
<evidence type="ECO:0000256" key="1">
    <source>
        <dbReference type="SAM" id="MobiDB-lite"/>
    </source>
</evidence>
<dbReference type="Proteomes" id="UP000075243">
    <property type="component" value="Unassembled WGS sequence"/>
</dbReference>
<proteinExistence type="predicted"/>
<dbReference type="Gramene" id="C.cajan_41884.t">
    <property type="protein sequence ID" value="C.cajan_41884.t.cds1"/>
    <property type="gene ID" value="C.cajan_41884"/>
</dbReference>